<evidence type="ECO:0000313" key="2">
    <source>
        <dbReference type="Proteomes" id="UP000239485"/>
    </source>
</evidence>
<sequence>MEEHSWHGRPPHDLGVIVHGPLILSRAPDIAAGLRAVVAYPSGLHLMLAYRAVGERANDARSWSYGRVRRYPGPTKDNPYSFPHLHVTVNDHAGPAHTRGAMHNSGDDAFSVDASYWIDELPRDGRVGIALEWPHAGLPLTETVLTLQDLDDLEDRVLRLV</sequence>
<evidence type="ECO:0000313" key="1">
    <source>
        <dbReference type="EMBL" id="PPK98589.1"/>
    </source>
</evidence>
<dbReference type="AlphaFoldDB" id="A0A2S6IW49"/>
<gene>
    <name evidence="1" type="ORF">CLV92_101288</name>
</gene>
<accession>A0A2S6IW49</accession>
<reference evidence="1 2" key="1">
    <citation type="submission" date="2018-02" db="EMBL/GenBank/DDBJ databases">
        <title>Genomic Encyclopedia of Archaeal and Bacterial Type Strains, Phase II (KMG-II): from individual species to whole genera.</title>
        <authorList>
            <person name="Goeker M."/>
        </authorList>
    </citation>
    <scope>NUCLEOTIDE SEQUENCE [LARGE SCALE GENOMIC DNA]</scope>
    <source>
        <strain evidence="1 2">DSM 22857</strain>
    </source>
</reference>
<proteinExistence type="predicted"/>
<comment type="caution">
    <text evidence="1">The sequence shown here is derived from an EMBL/GenBank/DDBJ whole genome shotgun (WGS) entry which is preliminary data.</text>
</comment>
<organism evidence="1 2">
    <name type="scientific">Kineococcus xinjiangensis</name>
    <dbReference type="NCBI Taxonomy" id="512762"/>
    <lineage>
        <taxon>Bacteria</taxon>
        <taxon>Bacillati</taxon>
        <taxon>Actinomycetota</taxon>
        <taxon>Actinomycetes</taxon>
        <taxon>Kineosporiales</taxon>
        <taxon>Kineosporiaceae</taxon>
        <taxon>Kineococcus</taxon>
    </lineage>
</organism>
<name>A0A2S6IW49_9ACTN</name>
<dbReference type="EMBL" id="PTJD01000001">
    <property type="protein sequence ID" value="PPK98589.1"/>
    <property type="molecule type" value="Genomic_DNA"/>
</dbReference>
<protein>
    <submittedName>
        <fullName evidence="1">Uncharacterized protein</fullName>
    </submittedName>
</protein>
<dbReference type="Proteomes" id="UP000239485">
    <property type="component" value="Unassembled WGS sequence"/>
</dbReference>
<keyword evidence="2" id="KW-1185">Reference proteome</keyword>